<dbReference type="Proteomes" id="UP000008461">
    <property type="component" value="Chromosome"/>
</dbReference>
<dbReference type="KEGG" id="hhy:Halhy_3874"/>
<dbReference type="Pfam" id="PF13715">
    <property type="entry name" value="CarbopepD_reg_2"/>
    <property type="match status" value="1"/>
</dbReference>
<dbReference type="InterPro" id="IPR037066">
    <property type="entry name" value="Plug_dom_sf"/>
</dbReference>
<dbReference type="InterPro" id="IPR008969">
    <property type="entry name" value="CarboxyPept-like_regulatory"/>
</dbReference>
<dbReference type="Gene3D" id="2.40.170.20">
    <property type="entry name" value="TonB-dependent receptor, beta-barrel domain"/>
    <property type="match status" value="1"/>
</dbReference>
<keyword evidence="4 7" id="KW-0812">Transmembrane</keyword>
<name>F4L391_HALH1</name>
<evidence type="ECO:0000313" key="9">
    <source>
        <dbReference type="EMBL" id="AEE51725.1"/>
    </source>
</evidence>
<dbReference type="InterPro" id="IPR012910">
    <property type="entry name" value="Plug_dom"/>
</dbReference>
<reference key="2">
    <citation type="submission" date="2011-04" db="EMBL/GenBank/DDBJ databases">
        <title>Complete sequence of chromosome of Haliscomenobacter hydrossis DSM 1100.</title>
        <authorList>
            <consortium name="US DOE Joint Genome Institute (JGI-PGF)"/>
            <person name="Lucas S."/>
            <person name="Han J."/>
            <person name="Lapidus A."/>
            <person name="Bruce D."/>
            <person name="Goodwin L."/>
            <person name="Pitluck S."/>
            <person name="Peters L."/>
            <person name="Kyrpides N."/>
            <person name="Mavromatis K."/>
            <person name="Ivanova N."/>
            <person name="Ovchinnikova G."/>
            <person name="Pagani I."/>
            <person name="Daligault H."/>
            <person name="Detter J.C."/>
            <person name="Han C."/>
            <person name="Land M."/>
            <person name="Hauser L."/>
            <person name="Markowitz V."/>
            <person name="Cheng J.-F."/>
            <person name="Hugenholtz P."/>
            <person name="Woyke T."/>
            <person name="Wu D."/>
            <person name="Verbarg S."/>
            <person name="Frueling A."/>
            <person name="Brambilla E."/>
            <person name="Klenk H.-P."/>
            <person name="Eisen J.A."/>
        </authorList>
    </citation>
    <scope>NUCLEOTIDE SEQUENCE</scope>
    <source>
        <strain>DSM 1100</strain>
    </source>
</reference>
<sequence>MNLVKIIFCLLVYQSGFAQNSIHISGYVRDAESGEPLIGANLWLLQQARGTASNTDGYFTLTTYKGSIDTLVISYIGYQTKAIRCSNQKDTFAVFFLTEALTLDEVTIYGENTQKAQEQFGITTLSAKQIKQIPALLGETDVMRALQLTPGVQGGAEGTAGLFVRGGSPGQNLVLLDGTTVYNTAHLFGFLSVFNPDAVKSVSLIRDGFPARYGGRLSSVVDVTMKDGNREKHRRELSIGLISSRYLAEGPLKNKKTSYMVAARTSYLSLILLPLYIRYKNRQLDELISYWMYDINVKITHEINEREKLSFSFFNGYDTWSINTRISEDQSTTRLNWGNSTAALRYTNAIGSKAFLQSVFNYNQYRYNFIARIKDARSEARFLNSSKVRDWAWRTDLSWKLSDFLSLQAGVDLANQRLRPNFNKFNGPFEELGLIDSTDIPNTFLNNAGVYISQQFSPLSGLIFETGVRMSNYFVLGDQHYSYFEPRLKLSFNWLNNERSIQASWSRMSQPLHLLSTNGAGLPNDIWTPPAHGFVPELSQQYGLGYQWKSWNAHWEGGIEAYYKTMDNLVDYQRGLDYYEVSGRPWQTLVVGEGKGIAYGVELSIRKNTGRLNGWFSYTWSKSERQTPGVNNGNWYPFRYDRRHDLAIVTNYQLNAHWKCSATFEYQSGFAITMPVGIQQTLQVDQTFYPSFIFAGRNNARMPDYHRLDLGFSHTETTTKGRESTISLGVYNAYGQQNPFYIDYAIKNASLSRDQTGGYFFQRTLFRFVPYLTWAIKY</sequence>
<dbReference type="Gene3D" id="2.60.40.1120">
    <property type="entry name" value="Carboxypeptidase-like, regulatory domain"/>
    <property type="match status" value="1"/>
</dbReference>
<dbReference type="Gene3D" id="2.170.130.10">
    <property type="entry name" value="TonB-dependent receptor, plug domain"/>
    <property type="match status" value="1"/>
</dbReference>
<keyword evidence="3 7" id="KW-1134">Transmembrane beta strand</keyword>
<accession>F4L391</accession>
<protein>
    <submittedName>
        <fullName evidence="9">TonB-dependent receptor plug</fullName>
    </submittedName>
</protein>
<keyword evidence="5 7" id="KW-0472">Membrane</keyword>
<dbReference type="GO" id="GO:0009279">
    <property type="term" value="C:cell outer membrane"/>
    <property type="evidence" value="ECO:0007669"/>
    <property type="project" value="UniProtKB-SubCell"/>
</dbReference>
<comment type="similarity">
    <text evidence="7">Belongs to the TonB-dependent receptor family.</text>
</comment>
<evidence type="ECO:0000256" key="5">
    <source>
        <dbReference type="ARBA" id="ARBA00023136"/>
    </source>
</evidence>
<keyword evidence="6 7" id="KW-0998">Cell outer membrane</keyword>
<proteinExistence type="inferred from homology"/>
<reference evidence="9 10" key="1">
    <citation type="journal article" date="2011" name="Stand. Genomic Sci.">
        <title>Complete genome sequence of Haliscomenobacter hydrossis type strain (O).</title>
        <authorList>
            <consortium name="US DOE Joint Genome Institute (JGI-PGF)"/>
            <person name="Daligault H."/>
            <person name="Lapidus A."/>
            <person name="Zeytun A."/>
            <person name="Nolan M."/>
            <person name="Lucas S."/>
            <person name="Del Rio T.G."/>
            <person name="Tice H."/>
            <person name="Cheng J.F."/>
            <person name="Tapia R."/>
            <person name="Han C."/>
            <person name="Goodwin L."/>
            <person name="Pitluck S."/>
            <person name="Liolios K."/>
            <person name="Pagani I."/>
            <person name="Ivanova N."/>
            <person name="Huntemann M."/>
            <person name="Mavromatis K."/>
            <person name="Mikhailova N."/>
            <person name="Pati A."/>
            <person name="Chen A."/>
            <person name="Palaniappan K."/>
            <person name="Land M."/>
            <person name="Hauser L."/>
            <person name="Brambilla E.M."/>
            <person name="Rohde M."/>
            <person name="Verbarg S."/>
            <person name="Goker M."/>
            <person name="Bristow J."/>
            <person name="Eisen J.A."/>
            <person name="Markowitz V."/>
            <person name="Hugenholtz P."/>
            <person name="Kyrpides N.C."/>
            <person name="Klenk H.P."/>
            <person name="Woyke T."/>
        </authorList>
    </citation>
    <scope>NUCLEOTIDE SEQUENCE [LARGE SCALE GENOMIC DNA]</scope>
    <source>
        <strain evidence="10">ATCC 27775 / DSM 1100 / LMG 10767 / O</strain>
    </source>
</reference>
<dbReference type="InterPro" id="IPR036942">
    <property type="entry name" value="Beta-barrel_TonB_sf"/>
</dbReference>
<dbReference type="EMBL" id="CP002691">
    <property type="protein sequence ID" value="AEE51725.1"/>
    <property type="molecule type" value="Genomic_DNA"/>
</dbReference>
<feature type="domain" description="TonB-dependent receptor plug" evidence="8">
    <location>
        <begin position="122"/>
        <end position="216"/>
    </location>
</feature>
<dbReference type="SUPFAM" id="SSF49464">
    <property type="entry name" value="Carboxypeptidase regulatory domain-like"/>
    <property type="match status" value="1"/>
</dbReference>
<evidence type="ECO:0000256" key="2">
    <source>
        <dbReference type="ARBA" id="ARBA00022448"/>
    </source>
</evidence>
<keyword evidence="9" id="KW-0675">Receptor</keyword>
<dbReference type="OrthoDB" id="1111684at2"/>
<dbReference type="AlphaFoldDB" id="F4L391"/>
<dbReference type="STRING" id="760192.Halhy_3874"/>
<evidence type="ECO:0000259" key="8">
    <source>
        <dbReference type="Pfam" id="PF07715"/>
    </source>
</evidence>
<dbReference type="PROSITE" id="PS52016">
    <property type="entry name" value="TONB_DEPENDENT_REC_3"/>
    <property type="match status" value="1"/>
</dbReference>
<dbReference type="eggNOG" id="COG4771">
    <property type="taxonomic scope" value="Bacteria"/>
</dbReference>
<evidence type="ECO:0000256" key="7">
    <source>
        <dbReference type="PROSITE-ProRule" id="PRU01360"/>
    </source>
</evidence>
<gene>
    <name evidence="9" type="ordered locus">Halhy_3874</name>
</gene>
<dbReference type="SUPFAM" id="SSF56935">
    <property type="entry name" value="Porins"/>
    <property type="match status" value="1"/>
</dbReference>
<evidence type="ECO:0000256" key="4">
    <source>
        <dbReference type="ARBA" id="ARBA00022692"/>
    </source>
</evidence>
<organism evidence="9 10">
    <name type="scientific">Haliscomenobacter hydrossis (strain ATCC 27775 / DSM 1100 / LMG 10767 / O)</name>
    <dbReference type="NCBI Taxonomy" id="760192"/>
    <lineage>
        <taxon>Bacteria</taxon>
        <taxon>Pseudomonadati</taxon>
        <taxon>Bacteroidota</taxon>
        <taxon>Saprospiria</taxon>
        <taxon>Saprospirales</taxon>
        <taxon>Haliscomenobacteraceae</taxon>
        <taxon>Haliscomenobacter</taxon>
    </lineage>
</organism>
<keyword evidence="10" id="KW-1185">Reference proteome</keyword>
<dbReference type="HOGENOM" id="CLU_016599_0_0_10"/>
<comment type="subcellular location">
    <subcellularLocation>
        <location evidence="1 7">Cell outer membrane</location>
        <topology evidence="1 7">Multi-pass membrane protein</topology>
    </subcellularLocation>
</comment>
<keyword evidence="2 7" id="KW-0813">Transport</keyword>
<evidence type="ECO:0000313" key="10">
    <source>
        <dbReference type="Proteomes" id="UP000008461"/>
    </source>
</evidence>
<evidence type="ECO:0000256" key="1">
    <source>
        <dbReference type="ARBA" id="ARBA00004571"/>
    </source>
</evidence>
<evidence type="ECO:0000256" key="3">
    <source>
        <dbReference type="ARBA" id="ARBA00022452"/>
    </source>
</evidence>
<dbReference type="Pfam" id="PF07715">
    <property type="entry name" value="Plug"/>
    <property type="match status" value="1"/>
</dbReference>
<dbReference type="InterPro" id="IPR039426">
    <property type="entry name" value="TonB-dep_rcpt-like"/>
</dbReference>
<dbReference type="RefSeq" id="WP_013766264.1">
    <property type="nucleotide sequence ID" value="NC_015510.1"/>
</dbReference>
<evidence type="ECO:0000256" key="6">
    <source>
        <dbReference type="ARBA" id="ARBA00023237"/>
    </source>
</evidence>